<reference evidence="2" key="2">
    <citation type="submission" date="2018-08" db="UniProtKB">
        <authorList>
            <consortium name="EnsemblPlants"/>
        </authorList>
    </citation>
    <scope>IDENTIFICATION</scope>
    <source>
        <strain evidence="2">Yugu1</strain>
    </source>
</reference>
<name>K3XGG3_SETIT</name>
<organism evidence="2 3">
    <name type="scientific">Setaria italica</name>
    <name type="common">Foxtail millet</name>
    <name type="synonym">Panicum italicum</name>
    <dbReference type="NCBI Taxonomy" id="4555"/>
    <lineage>
        <taxon>Eukaryota</taxon>
        <taxon>Viridiplantae</taxon>
        <taxon>Streptophyta</taxon>
        <taxon>Embryophyta</taxon>
        <taxon>Tracheophyta</taxon>
        <taxon>Spermatophyta</taxon>
        <taxon>Magnoliopsida</taxon>
        <taxon>Liliopsida</taxon>
        <taxon>Poales</taxon>
        <taxon>Poaceae</taxon>
        <taxon>PACMAD clade</taxon>
        <taxon>Panicoideae</taxon>
        <taxon>Panicodae</taxon>
        <taxon>Paniceae</taxon>
        <taxon>Cenchrinae</taxon>
        <taxon>Setaria</taxon>
    </lineage>
</organism>
<dbReference type="ExpressionAtlas" id="K3XGG3">
    <property type="expression patterns" value="baseline"/>
</dbReference>
<dbReference type="eggNOG" id="ENOG502QQ67">
    <property type="taxonomic scope" value="Eukaryota"/>
</dbReference>
<reference evidence="3" key="1">
    <citation type="journal article" date="2012" name="Nat. Biotechnol.">
        <title>Reference genome sequence of the model plant Setaria.</title>
        <authorList>
            <person name="Bennetzen J.L."/>
            <person name="Schmutz J."/>
            <person name="Wang H."/>
            <person name="Percifield R."/>
            <person name="Hawkins J."/>
            <person name="Pontaroli A.C."/>
            <person name="Estep M."/>
            <person name="Feng L."/>
            <person name="Vaughn J.N."/>
            <person name="Grimwood J."/>
            <person name="Jenkins J."/>
            <person name="Barry K."/>
            <person name="Lindquist E."/>
            <person name="Hellsten U."/>
            <person name="Deshpande S."/>
            <person name="Wang X."/>
            <person name="Wu X."/>
            <person name="Mitros T."/>
            <person name="Triplett J."/>
            <person name="Yang X."/>
            <person name="Ye C.Y."/>
            <person name="Mauro-Herrera M."/>
            <person name="Wang L."/>
            <person name="Li P."/>
            <person name="Sharma M."/>
            <person name="Sharma R."/>
            <person name="Ronald P.C."/>
            <person name="Panaud O."/>
            <person name="Kellogg E.A."/>
            <person name="Brutnell T.P."/>
            <person name="Doust A.N."/>
            <person name="Tuskan G.A."/>
            <person name="Rokhsar D."/>
            <person name="Devos K.M."/>
        </authorList>
    </citation>
    <scope>NUCLEOTIDE SEQUENCE [LARGE SCALE GENOMIC DNA]</scope>
    <source>
        <strain evidence="3">cv. Yugu1</strain>
    </source>
</reference>
<dbReference type="InParanoid" id="K3XGG3"/>
<dbReference type="STRING" id="4555.K3XGG3"/>
<proteinExistence type="predicted"/>
<feature type="compositionally biased region" description="Polar residues" evidence="1">
    <location>
        <begin position="10"/>
        <end position="24"/>
    </location>
</feature>
<dbReference type="InterPro" id="IPR053283">
    <property type="entry name" value="TUNICAMYCIN_INDUCED_1"/>
</dbReference>
<sequence>MPIAAARNTVARSPTEPNGESGTRCNRHPAPSTQSFARSSLVRYTCSSSAPSAKPVFRFPKKQVRPPENSTLKKAVANPTPLGLTPEETSAGKGGIRAESIGVKGKFSAAMAARARWRLLALPLALFLVAGSARGLVKPEAAAAPKPPVPKAISDLRDAIVKGLGFQAEGLKVSGFDVRDALVGHAVSYEFDIEVGRKVLPVRLLEDVKRWDFVDLPIFRSQADADDTALAEIWRAGKGSVVEPTLPPFQLAGPMELWIQDGDDVRLALPHDVDAGTLKKVVLSDGAVVTVKGARAVSLRLPLELPLPLNRTTYKGRPSSLLSIAQALRGAARSNQKPLLSLRIEGPTSLSSTPSKSPNDKLKLKRLAPGQVELSSRAGTIPAVTEDEDEPHNTALWPLLSLNGSDGSLQGFEELLASVLGKKAGENGTFKLVKARASAQTYVKMAFAVEKKLVKGETDWSNFPEWKTKPKNLRAHYEVLARVEGSQAIPERIAQVQPFQADEAMSESVLTGNVTRSKMEIVHPPPVYFTL</sequence>
<dbReference type="EnsemblPlants" id="KQL07139">
    <property type="protein sequence ID" value="KQL07139"/>
    <property type="gene ID" value="SETIT_000983mg"/>
</dbReference>
<dbReference type="FunCoup" id="K3XGG3">
    <property type="interactions" value="777"/>
</dbReference>
<dbReference type="AlphaFoldDB" id="K3XGG3"/>
<evidence type="ECO:0000313" key="2">
    <source>
        <dbReference type="EnsemblPlants" id="KQL07139"/>
    </source>
</evidence>
<evidence type="ECO:0008006" key="4">
    <source>
        <dbReference type="Google" id="ProtNLM"/>
    </source>
</evidence>
<feature type="region of interest" description="Disordered" evidence="1">
    <location>
        <begin position="1"/>
        <end position="36"/>
    </location>
</feature>
<accession>K3XGG3</accession>
<dbReference type="PANTHER" id="PTHR34454">
    <property type="entry name" value="TUNICAMYCIN INDUCED PROTEIN"/>
    <property type="match status" value="1"/>
</dbReference>
<protein>
    <recommendedName>
        <fullName evidence="4">Tunicamycin induced 1</fullName>
    </recommendedName>
</protein>
<dbReference type="PANTHER" id="PTHR34454:SF2">
    <property type="entry name" value="PROTEIN TUNICAMYCIN INDUCED 1"/>
    <property type="match status" value="1"/>
</dbReference>
<dbReference type="OMA" id="RFTTLWP"/>
<feature type="region of interest" description="Disordered" evidence="1">
    <location>
        <begin position="59"/>
        <end position="93"/>
    </location>
</feature>
<dbReference type="HOGENOM" id="CLU_038643_0_0_1"/>
<dbReference type="Gramene" id="KQL07139">
    <property type="protein sequence ID" value="KQL07139"/>
    <property type="gene ID" value="SETIT_000983mg"/>
</dbReference>
<evidence type="ECO:0000313" key="3">
    <source>
        <dbReference type="Proteomes" id="UP000004995"/>
    </source>
</evidence>
<dbReference type="Proteomes" id="UP000004995">
    <property type="component" value="Unassembled WGS sequence"/>
</dbReference>
<feature type="compositionally biased region" description="Low complexity" evidence="1">
    <location>
        <begin position="347"/>
        <end position="357"/>
    </location>
</feature>
<feature type="region of interest" description="Disordered" evidence="1">
    <location>
        <begin position="342"/>
        <end position="362"/>
    </location>
</feature>
<keyword evidence="3" id="KW-1185">Reference proteome</keyword>
<evidence type="ECO:0000256" key="1">
    <source>
        <dbReference type="SAM" id="MobiDB-lite"/>
    </source>
</evidence>
<dbReference type="EMBL" id="AGNK02003320">
    <property type="status" value="NOT_ANNOTATED_CDS"/>
    <property type="molecule type" value="Genomic_DNA"/>
</dbReference>